<organism evidence="7 8">
    <name type="scientific">Anaerosphaera multitolerans</name>
    <dbReference type="NCBI Taxonomy" id="2487351"/>
    <lineage>
        <taxon>Bacteria</taxon>
        <taxon>Bacillati</taxon>
        <taxon>Bacillota</taxon>
        <taxon>Tissierellia</taxon>
        <taxon>Tissierellales</taxon>
        <taxon>Peptoniphilaceae</taxon>
        <taxon>Anaerosphaera</taxon>
    </lineage>
</organism>
<keyword evidence="3 7" id="KW-0328">Glycosyltransferase</keyword>
<dbReference type="Proteomes" id="UP000288812">
    <property type="component" value="Unassembled WGS sequence"/>
</dbReference>
<dbReference type="Pfam" id="PF06925">
    <property type="entry name" value="MGDG_synth"/>
    <property type="match status" value="1"/>
</dbReference>
<dbReference type="PANTHER" id="PTHR43025:SF3">
    <property type="entry name" value="MONOGALACTOSYLDIACYLGLYCEROL SYNTHASE 1, CHLOROPLASTIC"/>
    <property type="match status" value="1"/>
</dbReference>
<sequence length="371" mass="42279">MNILILTARFGMGHISVANTIERELKTLDSEIKISTVDLIEYVYSERAKIIYNGFSLLVKNHPEIYNLLYKFSEKIEMDIKLPGSSINKKLNKLIEDYSPDIIISTIPICARTISAFKRSTNLNSLLVTSITDISTHIEWIAPGTDYYLVPSKEIKNHLIKYGVKASRVFTTGVPVSKNFNIKKEGSAKTKNILIMGGGLGLLPKLENLMDRLVKEPNICVTIISGKNKNSYDRLLKKYPQSEIIGFTKEVHKYMEKADIILTKPGGVTLFEAIYSETPMFIIKPYLAQEKANGKFIEEYMLGKVVWENSEDIPNQLMDFIKAEEVLNFIRENMRQLKTEFPNVNLKNTLKTIVEKAKRKNLYNINLADVI</sequence>
<accession>A0A437S7U0</accession>
<feature type="domain" description="Glycosyl transferase family 28 C-terminal" evidence="5">
    <location>
        <begin position="216"/>
        <end position="317"/>
    </location>
</feature>
<dbReference type="InterPro" id="IPR009695">
    <property type="entry name" value="Diacylglyc_glucosyltr_N"/>
</dbReference>
<dbReference type="Pfam" id="PF04101">
    <property type="entry name" value="Glyco_tran_28_C"/>
    <property type="match status" value="1"/>
</dbReference>
<dbReference type="AlphaFoldDB" id="A0A437S7U0"/>
<reference evidence="7 8" key="1">
    <citation type="submission" date="2018-11" db="EMBL/GenBank/DDBJ databases">
        <title>Genome sequencing and assembly of Anaerosphaera sp. nov., GS7-6-2.</title>
        <authorList>
            <person name="Rettenmaier R."/>
            <person name="Liebl W."/>
            <person name="Zverlov V."/>
        </authorList>
    </citation>
    <scope>NUCLEOTIDE SEQUENCE [LARGE SCALE GENOMIC DNA]</scope>
    <source>
        <strain evidence="7 8">GS7-6-2</strain>
    </source>
</reference>
<dbReference type="GO" id="GO:0016020">
    <property type="term" value="C:membrane"/>
    <property type="evidence" value="ECO:0007669"/>
    <property type="project" value="UniProtKB-SubCell"/>
</dbReference>
<feature type="domain" description="Diacylglycerol glucosyltransferase N-terminal" evidence="6">
    <location>
        <begin position="14"/>
        <end position="176"/>
    </location>
</feature>
<comment type="similarity">
    <text evidence="2">Belongs to the glycosyltransferase 28 family.</text>
</comment>
<protein>
    <submittedName>
        <fullName evidence="7">UDP-diphospho-muramoylpentapeptide beta-N-acetylglucosaminyltransferase</fullName>
    </submittedName>
</protein>
<evidence type="ECO:0000313" key="7">
    <source>
        <dbReference type="EMBL" id="RVU55136.1"/>
    </source>
</evidence>
<dbReference type="GO" id="GO:0016758">
    <property type="term" value="F:hexosyltransferase activity"/>
    <property type="evidence" value="ECO:0007669"/>
    <property type="project" value="InterPro"/>
</dbReference>
<comment type="caution">
    <text evidence="7">The sequence shown here is derived from an EMBL/GenBank/DDBJ whole genome shotgun (WGS) entry which is preliminary data.</text>
</comment>
<proteinExistence type="inferred from homology"/>
<dbReference type="InterPro" id="IPR050519">
    <property type="entry name" value="Glycosyltransf_28_UgtP"/>
</dbReference>
<comment type="subcellular location">
    <subcellularLocation>
        <location evidence="1">Membrane</location>
    </subcellularLocation>
</comment>
<evidence type="ECO:0000256" key="4">
    <source>
        <dbReference type="ARBA" id="ARBA00022679"/>
    </source>
</evidence>
<dbReference type="OrthoDB" id="9815663at2"/>
<dbReference type="GO" id="GO:0009247">
    <property type="term" value="P:glycolipid biosynthetic process"/>
    <property type="evidence" value="ECO:0007669"/>
    <property type="project" value="InterPro"/>
</dbReference>
<evidence type="ECO:0000256" key="1">
    <source>
        <dbReference type="ARBA" id="ARBA00004370"/>
    </source>
</evidence>
<keyword evidence="4 7" id="KW-0808">Transferase</keyword>
<dbReference type="SUPFAM" id="SSF53756">
    <property type="entry name" value="UDP-Glycosyltransferase/glycogen phosphorylase"/>
    <property type="match status" value="1"/>
</dbReference>
<dbReference type="InterPro" id="IPR007235">
    <property type="entry name" value="Glyco_trans_28_C"/>
</dbReference>
<dbReference type="EMBL" id="RLIH01000004">
    <property type="protein sequence ID" value="RVU55136.1"/>
    <property type="molecule type" value="Genomic_DNA"/>
</dbReference>
<keyword evidence="8" id="KW-1185">Reference proteome</keyword>
<evidence type="ECO:0000256" key="3">
    <source>
        <dbReference type="ARBA" id="ARBA00022676"/>
    </source>
</evidence>
<dbReference type="Gene3D" id="3.40.50.2000">
    <property type="entry name" value="Glycogen Phosphorylase B"/>
    <property type="match status" value="1"/>
</dbReference>
<evidence type="ECO:0000313" key="8">
    <source>
        <dbReference type="Proteomes" id="UP000288812"/>
    </source>
</evidence>
<evidence type="ECO:0000256" key="2">
    <source>
        <dbReference type="ARBA" id="ARBA00006962"/>
    </source>
</evidence>
<gene>
    <name evidence="7" type="ORF">EF514_04400</name>
</gene>
<evidence type="ECO:0000259" key="5">
    <source>
        <dbReference type="Pfam" id="PF04101"/>
    </source>
</evidence>
<dbReference type="PANTHER" id="PTHR43025">
    <property type="entry name" value="MONOGALACTOSYLDIACYLGLYCEROL SYNTHASE"/>
    <property type="match status" value="1"/>
</dbReference>
<evidence type="ECO:0000259" key="6">
    <source>
        <dbReference type="Pfam" id="PF06925"/>
    </source>
</evidence>
<name>A0A437S7U0_9FIRM</name>
<dbReference type="RefSeq" id="WP_127724211.1">
    <property type="nucleotide sequence ID" value="NZ_RLIH01000004.1"/>
</dbReference>